<accession>A0AAW2B7H3</accession>
<evidence type="ECO:0000256" key="1">
    <source>
        <dbReference type="SAM" id="MobiDB-lite"/>
    </source>
</evidence>
<dbReference type="AlphaFoldDB" id="A0AAW2B7H3"/>
<feature type="region of interest" description="Disordered" evidence="1">
    <location>
        <begin position="1"/>
        <end position="102"/>
    </location>
</feature>
<sequence length="157" mass="17551">MTRAQRAERLRETNEQSSAQSGNYEESEEEDLYPLPQLTSQRTGLWDRPIESENALPAPSDTPIVTVEGPPVPDVSEEEDEQEELVQSGETENPLSPVPEPVVDTELEEGDVLVSSVLDNKSICEPKEHRKVKPVINLSYDELGKPTDRPITIILYV</sequence>
<evidence type="ECO:0000313" key="2">
    <source>
        <dbReference type="EMBL" id="KAK9980992.1"/>
    </source>
</evidence>
<name>A0AAW2B7H3_CULAL</name>
<proteinExistence type="predicted"/>
<dbReference type="Proteomes" id="UP001479290">
    <property type="component" value="Unassembled WGS sequence"/>
</dbReference>
<reference evidence="2 3" key="1">
    <citation type="submission" date="2024-05" db="EMBL/GenBank/DDBJ databases">
        <title>A high-quality chromosomal-level genome assembly of Topmouth culter (Culter alburnus).</title>
        <authorList>
            <person name="Zhao H."/>
        </authorList>
    </citation>
    <scope>NUCLEOTIDE SEQUENCE [LARGE SCALE GENOMIC DNA]</scope>
    <source>
        <strain evidence="2">CATC2023</strain>
        <tissue evidence="2">Muscle</tissue>
    </source>
</reference>
<dbReference type="EMBL" id="JAWDJR010000001">
    <property type="protein sequence ID" value="KAK9980992.1"/>
    <property type="molecule type" value="Genomic_DNA"/>
</dbReference>
<gene>
    <name evidence="2" type="ORF">ABG768_000566</name>
</gene>
<feature type="compositionally biased region" description="Acidic residues" evidence="1">
    <location>
        <begin position="75"/>
        <end position="84"/>
    </location>
</feature>
<comment type="caution">
    <text evidence="2">The sequence shown here is derived from an EMBL/GenBank/DDBJ whole genome shotgun (WGS) entry which is preliminary data.</text>
</comment>
<keyword evidence="3" id="KW-1185">Reference proteome</keyword>
<feature type="compositionally biased region" description="Basic and acidic residues" evidence="1">
    <location>
        <begin position="1"/>
        <end position="14"/>
    </location>
</feature>
<evidence type="ECO:0000313" key="3">
    <source>
        <dbReference type="Proteomes" id="UP001479290"/>
    </source>
</evidence>
<protein>
    <submittedName>
        <fullName evidence="2">Uncharacterized protein</fullName>
    </submittedName>
</protein>
<organism evidence="2 3">
    <name type="scientific">Culter alburnus</name>
    <name type="common">Topmouth culter</name>
    <dbReference type="NCBI Taxonomy" id="194366"/>
    <lineage>
        <taxon>Eukaryota</taxon>
        <taxon>Metazoa</taxon>
        <taxon>Chordata</taxon>
        <taxon>Craniata</taxon>
        <taxon>Vertebrata</taxon>
        <taxon>Euteleostomi</taxon>
        <taxon>Actinopterygii</taxon>
        <taxon>Neopterygii</taxon>
        <taxon>Teleostei</taxon>
        <taxon>Ostariophysi</taxon>
        <taxon>Cypriniformes</taxon>
        <taxon>Xenocyprididae</taxon>
        <taxon>Xenocypridinae</taxon>
        <taxon>Culter</taxon>
    </lineage>
</organism>
<feature type="compositionally biased region" description="Polar residues" evidence="1">
    <location>
        <begin position="15"/>
        <end position="24"/>
    </location>
</feature>